<keyword evidence="4 7" id="KW-1133">Transmembrane helix</keyword>
<evidence type="ECO:0000256" key="3">
    <source>
        <dbReference type="ARBA" id="ARBA00022692"/>
    </source>
</evidence>
<evidence type="ECO:0000256" key="7">
    <source>
        <dbReference type="SAM" id="Phobius"/>
    </source>
</evidence>
<feature type="transmembrane region" description="Helical" evidence="7">
    <location>
        <begin position="419"/>
        <end position="437"/>
    </location>
</feature>
<dbReference type="FunFam" id="1.20.1250.20:FF:000064">
    <property type="entry name" value="MFS allantoate transporter"/>
    <property type="match status" value="1"/>
</dbReference>
<feature type="transmembrane region" description="Helical" evidence="7">
    <location>
        <begin position="356"/>
        <end position="375"/>
    </location>
</feature>
<feature type="transmembrane region" description="Helical" evidence="7">
    <location>
        <begin position="98"/>
        <end position="116"/>
    </location>
</feature>
<dbReference type="InterPro" id="IPR011701">
    <property type="entry name" value="MFS"/>
</dbReference>
<proteinExistence type="inferred from homology"/>
<dbReference type="AlphaFoldDB" id="A0A7C8MIU5"/>
<dbReference type="OrthoDB" id="6730379at2759"/>
<comment type="caution">
    <text evidence="8">The sequence shown here is derived from an EMBL/GenBank/DDBJ whole genome shotgun (WGS) entry which is preliminary data.</text>
</comment>
<feature type="transmembrane region" description="Helical" evidence="7">
    <location>
        <begin position="187"/>
        <end position="209"/>
    </location>
</feature>
<feature type="transmembrane region" description="Helical" evidence="7">
    <location>
        <begin position="128"/>
        <end position="146"/>
    </location>
</feature>
<evidence type="ECO:0000256" key="6">
    <source>
        <dbReference type="ARBA" id="ARBA00037968"/>
    </source>
</evidence>
<feature type="transmembrane region" description="Helical" evidence="7">
    <location>
        <begin position="387"/>
        <end position="407"/>
    </location>
</feature>
<dbReference type="Pfam" id="PF07690">
    <property type="entry name" value="MFS_1"/>
    <property type="match status" value="1"/>
</dbReference>
<dbReference type="EMBL" id="JAADJZ010000020">
    <property type="protein sequence ID" value="KAF2868185.1"/>
    <property type="molecule type" value="Genomic_DNA"/>
</dbReference>
<evidence type="ECO:0000313" key="8">
    <source>
        <dbReference type="EMBL" id="KAF2868185.1"/>
    </source>
</evidence>
<dbReference type="PANTHER" id="PTHR43791">
    <property type="entry name" value="PERMEASE-RELATED"/>
    <property type="match status" value="1"/>
</dbReference>
<accession>A0A7C8MIU5</accession>
<evidence type="ECO:0000256" key="5">
    <source>
        <dbReference type="ARBA" id="ARBA00023136"/>
    </source>
</evidence>
<evidence type="ECO:0000256" key="4">
    <source>
        <dbReference type="ARBA" id="ARBA00022989"/>
    </source>
</evidence>
<organism evidence="8 9">
    <name type="scientific">Massariosphaeria phaeospora</name>
    <dbReference type="NCBI Taxonomy" id="100035"/>
    <lineage>
        <taxon>Eukaryota</taxon>
        <taxon>Fungi</taxon>
        <taxon>Dikarya</taxon>
        <taxon>Ascomycota</taxon>
        <taxon>Pezizomycotina</taxon>
        <taxon>Dothideomycetes</taxon>
        <taxon>Pleosporomycetidae</taxon>
        <taxon>Pleosporales</taxon>
        <taxon>Pleosporales incertae sedis</taxon>
        <taxon>Massariosphaeria</taxon>
    </lineage>
</organism>
<feature type="transmembrane region" description="Helical" evidence="7">
    <location>
        <begin position="59"/>
        <end position="78"/>
    </location>
</feature>
<feature type="transmembrane region" description="Helical" evidence="7">
    <location>
        <begin position="326"/>
        <end position="349"/>
    </location>
</feature>
<keyword evidence="9" id="KW-1185">Reference proteome</keyword>
<name>A0A7C8MIU5_9PLEO</name>
<protein>
    <submittedName>
        <fullName evidence="8">Allantoin permease</fullName>
    </submittedName>
</protein>
<keyword evidence="2" id="KW-0813">Transport</keyword>
<dbReference type="PANTHER" id="PTHR43791:SF97">
    <property type="entry name" value="ALLANTOATE TRANSPORTER, PUTATIVE (AFU_ORTHOLOGUE AFUA_1G14700)-RELATED"/>
    <property type="match status" value="1"/>
</dbReference>
<dbReference type="Proteomes" id="UP000481861">
    <property type="component" value="Unassembled WGS sequence"/>
</dbReference>
<comment type="subcellular location">
    <subcellularLocation>
        <location evidence="1">Membrane</location>
        <topology evidence="1">Multi-pass membrane protein</topology>
    </subcellularLocation>
</comment>
<evidence type="ECO:0000256" key="1">
    <source>
        <dbReference type="ARBA" id="ARBA00004141"/>
    </source>
</evidence>
<evidence type="ECO:0000256" key="2">
    <source>
        <dbReference type="ARBA" id="ARBA00022448"/>
    </source>
</evidence>
<gene>
    <name evidence="8" type="ORF">BDV95DRAFT_501344</name>
</gene>
<feature type="transmembrane region" description="Helical" evidence="7">
    <location>
        <begin position="443"/>
        <end position="464"/>
    </location>
</feature>
<dbReference type="GO" id="GO:0016020">
    <property type="term" value="C:membrane"/>
    <property type="evidence" value="ECO:0007669"/>
    <property type="project" value="UniProtKB-SubCell"/>
</dbReference>
<feature type="transmembrane region" description="Helical" evidence="7">
    <location>
        <begin position="152"/>
        <end position="175"/>
    </location>
</feature>
<dbReference type="InterPro" id="IPR036259">
    <property type="entry name" value="MFS_trans_sf"/>
</dbReference>
<dbReference type="GO" id="GO:0022857">
    <property type="term" value="F:transmembrane transporter activity"/>
    <property type="evidence" value="ECO:0007669"/>
    <property type="project" value="InterPro"/>
</dbReference>
<sequence>MAEKVADIQPAPSPSINEGQLAAEKQMRDIGAELYLEVRQYSRAELDAERKVVLGKIDWVIMPMVCITYTIQFLDKLSLNYANAYSLTPDLGLYGQRYSWTAAIFNFGYLFWALPANYLIQRLPVSKYTGTMIFIWSVLLCCHVAAKNYAGLLVLRFLLGMFEASISPAIMNIVSMFYTRAEQPLRMCVFLAFNGMATMVGALLGYGLGHAHNAHIKTWQLIFLVIGLVNFVWSWVFLWLMPDSPASAKFLSHKQRIVAVDRIAGNMIGVKTKQFQWHQAVEALLDVKVHCLALIAMSCGVINGGVSNFASALIKGFGFSGLNATLLQLPTGAFEFVLVPLCGLAAGYWKDSRCAILAVICLPPLGGLLGIRLTPLDKRWSLVGCTWLQYLVGAPVILSWNLLTTNIAGHTKRSTANGLWFLFYAAGNIAGANIFFAREAPRYLSALTGLIVCYCAMFAVALFLRQYMWWENRRRDKMYGMGENEQAIEDGFKDQTDGTAKHFRYAL</sequence>
<feature type="transmembrane region" description="Helical" evidence="7">
    <location>
        <begin position="221"/>
        <end position="241"/>
    </location>
</feature>
<comment type="similarity">
    <text evidence="6">Belongs to the major facilitator superfamily. Allantoate permease family.</text>
</comment>
<keyword evidence="5 7" id="KW-0472">Membrane</keyword>
<feature type="transmembrane region" description="Helical" evidence="7">
    <location>
        <begin position="292"/>
        <end position="314"/>
    </location>
</feature>
<dbReference type="Gene3D" id="1.20.1250.20">
    <property type="entry name" value="MFS general substrate transporter like domains"/>
    <property type="match status" value="2"/>
</dbReference>
<dbReference type="SUPFAM" id="SSF103473">
    <property type="entry name" value="MFS general substrate transporter"/>
    <property type="match status" value="1"/>
</dbReference>
<keyword evidence="3 7" id="KW-0812">Transmembrane</keyword>
<reference evidence="8 9" key="1">
    <citation type="submission" date="2020-01" db="EMBL/GenBank/DDBJ databases">
        <authorList>
            <consortium name="DOE Joint Genome Institute"/>
            <person name="Haridas S."/>
            <person name="Albert R."/>
            <person name="Binder M."/>
            <person name="Bloem J."/>
            <person name="Labutti K."/>
            <person name="Salamov A."/>
            <person name="Andreopoulos B."/>
            <person name="Baker S.E."/>
            <person name="Barry K."/>
            <person name="Bills G."/>
            <person name="Bluhm B.H."/>
            <person name="Cannon C."/>
            <person name="Castanera R."/>
            <person name="Culley D.E."/>
            <person name="Daum C."/>
            <person name="Ezra D."/>
            <person name="Gonzalez J.B."/>
            <person name="Henrissat B."/>
            <person name="Kuo A."/>
            <person name="Liang C."/>
            <person name="Lipzen A."/>
            <person name="Lutzoni F."/>
            <person name="Magnuson J."/>
            <person name="Mondo S."/>
            <person name="Nolan M."/>
            <person name="Ohm R."/>
            <person name="Pangilinan J."/>
            <person name="Park H.-J.H."/>
            <person name="Ramirez L."/>
            <person name="Alfaro M."/>
            <person name="Sun H."/>
            <person name="Tritt A."/>
            <person name="Yoshinaga Y."/>
            <person name="Zwiers L.-H.L."/>
            <person name="Turgeon B.G."/>
            <person name="Goodwin S.B."/>
            <person name="Spatafora J.W."/>
            <person name="Crous P.W."/>
            <person name="Grigoriev I.V."/>
        </authorList>
    </citation>
    <scope>NUCLEOTIDE SEQUENCE [LARGE SCALE GENOMIC DNA]</scope>
    <source>
        <strain evidence="8 9">CBS 611.86</strain>
    </source>
</reference>
<evidence type="ECO:0000313" key="9">
    <source>
        <dbReference type="Proteomes" id="UP000481861"/>
    </source>
</evidence>